<dbReference type="AlphaFoldDB" id="A0A517LX98"/>
<evidence type="ECO:0000256" key="6">
    <source>
        <dbReference type="SAM" id="Phobius"/>
    </source>
</evidence>
<dbReference type="Proteomes" id="UP000319557">
    <property type="component" value="Chromosome"/>
</dbReference>
<keyword evidence="2" id="KW-1003">Cell membrane</keyword>
<dbReference type="PANTHER" id="PTHR30250">
    <property type="entry name" value="PST FAMILY PREDICTED COLANIC ACID TRANSPORTER"/>
    <property type="match status" value="1"/>
</dbReference>
<feature type="transmembrane region" description="Helical" evidence="6">
    <location>
        <begin position="262"/>
        <end position="289"/>
    </location>
</feature>
<keyword evidence="4 6" id="KW-1133">Transmembrane helix</keyword>
<comment type="subcellular location">
    <subcellularLocation>
        <location evidence="1">Cell membrane</location>
        <topology evidence="1">Multi-pass membrane protein</topology>
    </subcellularLocation>
</comment>
<evidence type="ECO:0000313" key="7">
    <source>
        <dbReference type="EMBL" id="QDS87230.1"/>
    </source>
</evidence>
<sequence length="371" mass="39743">MLALLCRFGADEFLYSTITAQDTEFSRAISHSHATLLLSFGLLACAIIAWLGIRQPRDHDTILAVISTTVALILLQNRATAFQIRGRTFASSVTFPGAFLLVVVIAIAAGVDLKHAFFLAALISIIVTLPLVAKEGSNCEKREQISPRKLIAQMVPYAAINTNKVCFAWGASMYVVTILDAAALSTFVVASRLSAMFSLPANCLNAYVLRELTMNQSAGESVANYRLMTSVIRLSIAIQLLILLIYLCTFPIIAGAFRVDPIALLVVMTPLCVAQIFHGLSGPAGAFLLVHGQQHVVATISIVVAMFAFAFGYLGAANFGLIGLGIATGAMLVIQNIAFMVVMFRCHGNLPLSGFLGINSCASRSSIRVRL</sequence>
<feature type="transmembrane region" description="Helical" evidence="6">
    <location>
        <begin position="89"/>
        <end position="109"/>
    </location>
</feature>
<protein>
    <recommendedName>
        <fullName evidence="9">Polysaccharide biosynthesis protein C-terminal domain-containing protein</fullName>
    </recommendedName>
</protein>
<keyword evidence="3 6" id="KW-0812">Transmembrane</keyword>
<organism evidence="7 8">
    <name type="scientific">Rosistilla ulvae</name>
    <dbReference type="NCBI Taxonomy" id="1930277"/>
    <lineage>
        <taxon>Bacteria</taxon>
        <taxon>Pseudomonadati</taxon>
        <taxon>Planctomycetota</taxon>
        <taxon>Planctomycetia</taxon>
        <taxon>Pirellulales</taxon>
        <taxon>Pirellulaceae</taxon>
        <taxon>Rosistilla</taxon>
    </lineage>
</organism>
<dbReference type="GO" id="GO:0005886">
    <property type="term" value="C:plasma membrane"/>
    <property type="evidence" value="ECO:0007669"/>
    <property type="project" value="UniProtKB-SubCell"/>
</dbReference>
<dbReference type="PANTHER" id="PTHR30250:SF11">
    <property type="entry name" value="O-ANTIGEN TRANSPORTER-RELATED"/>
    <property type="match status" value="1"/>
</dbReference>
<feature type="transmembrane region" description="Helical" evidence="6">
    <location>
        <begin position="34"/>
        <end position="53"/>
    </location>
</feature>
<reference evidence="7 8" key="1">
    <citation type="submission" date="2019-02" db="EMBL/GenBank/DDBJ databases">
        <title>Deep-cultivation of Planctomycetes and their phenomic and genomic characterization uncovers novel biology.</title>
        <authorList>
            <person name="Wiegand S."/>
            <person name="Jogler M."/>
            <person name="Boedeker C."/>
            <person name="Pinto D."/>
            <person name="Vollmers J."/>
            <person name="Rivas-Marin E."/>
            <person name="Kohn T."/>
            <person name="Peeters S.H."/>
            <person name="Heuer A."/>
            <person name="Rast P."/>
            <person name="Oberbeckmann S."/>
            <person name="Bunk B."/>
            <person name="Jeske O."/>
            <person name="Meyerdierks A."/>
            <person name="Storesund J.E."/>
            <person name="Kallscheuer N."/>
            <person name="Luecker S."/>
            <person name="Lage O.M."/>
            <person name="Pohl T."/>
            <person name="Merkel B.J."/>
            <person name="Hornburger P."/>
            <person name="Mueller R.-W."/>
            <person name="Bruemmer F."/>
            <person name="Labrenz M."/>
            <person name="Spormann A.M."/>
            <person name="Op den Camp H."/>
            <person name="Overmann J."/>
            <person name="Amann R."/>
            <person name="Jetten M.S.M."/>
            <person name="Mascher T."/>
            <person name="Medema M.H."/>
            <person name="Devos D.P."/>
            <person name="Kaster A.-K."/>
            <person name="Ovreas L."/>
            <person name="Rohde M."/>
            <person name="Galperin M.Y."/>
            <person name="Jogler C."/>
        </authorList>
    </citation>
    <scope>NUCLEOTIDE SEQUENCE [LARGE SCALE GENOMIC DNA]</scope>
    <source>
        <strain evidence="7 8">EC9</strain>
    </source>
</reference>
<evidence type="ECO:0000313" key="8">
    <source>
        <dbReference type="Proteomes" id="UP000319557"/>
    </source>
</evidence>
<dbReference type="InterPro" id="IPR050833">
    <property type="entry name" value="Poly_Biosynth_Transport"/>
</dbReference>
<evidence type="ECO:0000256" key="2">
    <source>
        <dbReference type="ARBA" id="ARBA00022475"/>
    </source>
</evidence>
<keyword evidence="8" id="KW-1185">Reference proteome</keyword>
<dbReference type="RefSeq" id="WP_218934639.1">
    <property type="nucleotide sequence ID" value="NZ_CP036261.1"/>
</dbReference>
<dbReference type="EMBL" id="CP036261">
    <property type="protein sequence ID" value="QDS87230.1"/>
    <property type="molecule type" value="Genomic_DNA"/>
</dbReference>
<gene>
    <name evidence="7" type="ORF">EC9_14080</name>
</gene>
<evidence type="ECO:0000256" key="5">
    <source>
        <dbReference type="ARBA" id="ARBA00023136"/>
    </source>
</evidence>
<feature type="transmembrane region" description="Helical" evidence="6">
    <location>
        <begin position="59"/>
        <end position="77"/>
    </location>
</feature>
<accession>A0A517LX98</accession>
<feature type="transmembrane region" description="Helical" evidence="6">
    <location>
        <begin position="115"/>
        <end position="133"/>
    </location>
</feature>
<keyword evidence="5 6" id="KW-0472">Membrane</keyword>
<feature type="transmembrane region" description="Helical" evidence="6">
    <location>
        <begin position="230"/>
        <end position="256"/>
    </location>
</feature>
<dbReference type="KEGG" id="ruv:EC9_14080"/>
<feature type="transmembrane region" description="Helical" evidence="6">
    <location>
        <begin position="296"/>
        <end position="316"/>
    </location>
</feature>
<evidence type="ECO:0008006" key="9">
    <source>
        <dbReference type="Google" id="ProtNLM"/>
    </source>
</evidence>
<evidence type="ECO:0000256" key="3">
    <source>
        <dbReference type="ARBA" id="ARBA00022692"/>
    </source>
</evidence>
<proteinExistence type="predicted"/>
<evidence type="ECO:0000256" key="1">
    <source>
        <dbReference type="ARBA" id="ARBA00004651"/>
    </source>
</evidence>
<evidence type="ECO:0000256" key="4">
    <source>
        <dbReference type="ARBA" id="ARBA00022989"/>
    </source>
</evidence>
<name>A0A517LX98_9BACT</name>
<feature type="transmembrane region" description="Helical" evidence="6">
    <location>
        <begin position="322"/>
        <end position="344"/>
    </location>
</feature>